<evidence type="ECO:0000313" key="6">
    <source>
        <dbReference type="EMBL" id="ODO06500.1"/>
    </source>
</evidence>
<protein>
    <submittedName>
        <fullName evidence="6">Nuclear protein</fullName>
    </submittedName>
</protein>
<feature type="domain" description="PP4R3 EVH1-like" evidence="5">
    <location>
        <begin position="48"/>
        <end position="161"/>
    </location>
</feature>
<dbReference type="Pfam" id="PF22972">
    <property type="entry name" value="EVH1_PP4R3"/>
    <property type="match status" value="1"/>
</dbReference>
<dbReference type="OrthoDB" id="27483at2759"/>
<dbReference type="InterPro" id="IPR055236">
    <property type="entry name" value="EVH1_PP4R3"/>
</dbReference>
<keyword evidence="2" id="KW-0539">Nucleus</keyword>
<dbReference type="GO" id="GO:0072542">
    <property type="term" value="F:protein phosphatase activator activity"/>
    <property type="evidence" value="ECO:0007669"/>
    <property type="project" value="TreeGrafter"/>
</dbReference>
<proteinExistence type="predicted"/>
<dbReference type="AlphaFoldDB" id="A0A1E3K074"/>
<feature type="region of interest" description="Disordered" evidence="3">
    <location>
        <begin position="714"/>
        <end position="1020"/>
    </location>
</feature>
<dbReference type="EMBL" id="AWGH01000003">
    <property type="protein sequence ID" value="ODO06500.1"/>
    <property type="molecule type" value="Genomic_DNA"/>
</dbReference>
<evidence type="ECO:0000313" key="7">
    <source>
        <dbReference type="Proteomes" id="UP000094819"/>
    </source>
</evidence>
<dbReference type="GO" id="GO:0030289">
    <property type="term" value="C:protein phosphatase 4 complex"/>
    <property type="evidence" value="ECO:0007669"/>
    <property type="project" value="TreeGrafter"/>
</dbReference>
<feature type="compositionally biased region" description="Polar residues" evidence="3">
    <location>
        <begin position="883"/>
        <end position="899"/>
    </location>
</feature>
<organism evidence="6 7">
    <name type="scientific">Cryptococcus wingfieldii CBS 7118</name>
    <dbReference type="NCBI Taxonomy" id="1295528"/>
    <lineage>
        <taxon>Eukaryota</taxon>
        <taxon>Fungi</taxon>
        <taxon>Dikarya</taxon>
        <taxon>Basidiomycota</taxon>
        <taxon>Agaricomycotina</taxon>
        <taxon>Tremellomycetes</taxon>
        <taxon>Tremellales</taxon>
        <taxon>Cryptococcaceae</taxon>
        <taxon>Cryptococcus</taxon>
    </lineage>
</organism>
<evidence type="ECO:0000256" key="1">
    <source>
        <dbReference type="ARBA" id="ARBA00004123"/>
    </source>
</evidence>
<evidence type="ECO:0000259" key="5">
    <source>
        <dbReference type="Pfam" id="PF22972"/>
    </source>
</evidence>
<dbReference type="Proteomes" id="UP000094819">
    <property type="component" value="Unassembled WGS sequence"/>
</dbReference>
<dbReference type="InterPro" id="IPR011989">
    <property type="entry name" value="ARM-like"/>
</dbReference>
<dbReference type="PANTHER" id="PTHR23318">
    <property type="entry name" value="ATP SYNTHASE GAMMA-RELATED"/>
    <property type="match status" value="1"/>
</dbReference>
<feature type="compositionally biased region" description="Low complexity" evidence="3">
    <location>
        <begin position="797"/>
        <end position="819"/>
    </location>
</feature>
<feature type="compositionally biased region" description="Low complexity" evidence="3">
    <location>
        <begin position="946"/>
        <end position="960"/>
    </location>
</feature>
<dbReference type="GeneID" id="30190946"/>
<evidence type="ECO:0000256" key="2">
    <source>
        <dbReference type="ARBA" id="ARBA00023242"/>
    </source>
</evidence>
<evidence type="ECO:0000259" key="4">
    <source>
        <dbReference type="Pfam" id="PF04802"/>
    </source>
</evidence>
<comment type="subcellular location">
    <subcellularLocation>
        <location evidence="1">Nucleus</location>
    </subcellularLocation>
</comment>
<comment type="caution">
    <text evidence="6">The sequence shown here is derived from an EMBL/GenBank/DDBJ whole genome shotgun (WGS) entry which is preliminary data.</text>
</comment>
<dbReference type="GO" id="GO:0005654">
    <property type="term" value="C:nucleoplasm"/>
    <property type="evidence" value="ECO:0007669"/>
    <property type="project" value="TreeGrafter"/>
</dbReference>
<dbReference type="Pfam" id="PF04802">
    <property type="entry name" value="PP4R3"/>
    <property type="match status" value="1"/>
</dbReference>
<sequence length="1020" mass="113213">MPAPPTDPAAPADTPAQHRLVMDAPQDLEENPEQIELLSLRYRMERDRKRVKVYELRDASWFDRGTGFCRGVVDDASGEAIIVVEPEEDSPEAEEDAGGFLTRELLLHTKVERDDIYGKQQETLIVWTDPATSLDIALSFQDAEGCEDTWQFIVEVQKHLLTLPGNHYAMADPRLAWQPPSLANIRDQEFCLRAQAKSAAGRERAMEHILNEEYIKQLITVLEQAEDLESIVDLHALCSLMQTILLFNDNGIFEYILQDDIFLGVIGMLEYDPDFPDLKASYRQYFQENARFREIVHIPDAVIRNKIHQTYRLLFLKDVVLARVLDDPAFNILNGFVFFNQVDIVNYLQGSDTMLTALFAPFQSSPPGPPPADGQPGEPLDEKKRDTVMFLHQLVGIGKAIQLTPRMALYRTLLERGILHAVEWALQRPEAKVLHGAAEILTLMVEHDANMVRMHVFREEEKKERTLMVEIIGLLHTTKNGGLMGQMADTLRTLLEVPADTEVSDISICWDRLMSDVQSFIAKKEAPLSDTFNVYFYESCGALLFKPLLESSDFKSQPVTKLARNYTTLLQNLTELLSYCVTTHGHKSSYFILSNPISKKVVGLLYIKDKPLRHAALRYLKACLRTPNHFIHRHFVKNDLFEPLLTLMEDETTKDNMMSSACMEVVEQIRKDNLKTILNYLFDSYTDRLEALARRPLLRTCLVGLKARWEMNNEPPPLPPGLSPSELAASASKTDVGEGDSWIEGEKREEDYFNGSDDDEGSSPSGPSKSEEGSVPAKRKRHPTTSSSGGSKKRTLRSSTSSSSLANSSTTGSAGPSSGVLGLDYDDASSDPESPFSQDQGGEDEDEELGTEDGAVPLTTSTSLLDRTISRAQALSPPDHSKPLTTTAPFAPVSISSTAKPDEKSSSAKEDEGMDIGEVTAKMREKRRREEEEEEEGFAGLVVGNKPRPVATVAARVSSASGGGTVGAGKGEEGTNPNMEGIVEEVDVGDGDKEGKGKSRKGVKEMGNKIRLITQKFGGK</sequence>
<feature type="compositionally biased region" description="Acidic residues" evidence="3">
    <location>
        <begin position="841"/>
        <end position="851"/>
    </location>
</feature>
<feature type="compositionally biased region" description="Polar residues" evidence="3">
    <location>
        <begin position="858"/>
        <end position="873"/>
    </location>
</feature>
<feature type="compositionally biased region" description="Low complexity" evidence="3">
    <location>
        <begin position="723"/>
        <end position="732"/>
    </location>
</feature>
<dbReference type="GO" id="GO:0006974">
    <property type="term" value="P:DNA damage response"/>
    <property type="evidence" value="ECO:0007669"/>
    <property type="project" value="TreeGrafter"/>
</dbReference>
<dbReference type="InterPro" id="IPR051137">
    <property type="entry name" value="PP4R3-like"/>
</dbReference>
<reference evidence="6 7" key="1">
    <citation type="submission" date="2016-06" db="EMBL/GenBank/DDBJ databases">
        <title>Evolution of pathogenesis and genome organization in the Tremellales.</title>
        <authorList>
            <person name="Cuomo C."/>
            <person name="Litvintseva A."/>
            <person name="Heitman J."/>
            <person name="Chen Y."/>
            <person name="Sun S."/>
            <person name="Springer D."/>
            <person name="Dromer F."/>
            <person name="Young S."/>
            <person name="Zeng Q."/>
            <person name="Chapman S."/>
            <person name="Gujja S."/>
            <person name="Saif S."/>
            <person name="Birren B."/>
        </authorList>
    </citation>
    <scope>NUCLEOTIDE SEQUENCE [LARGE SCALE GENOMIC DNA]</scope>
    <source>
        <strain evidence="6 7">CBS 7118</strain>
    </source>
</reference>
<feature type="compositionally biased region" description="Basic and acidic residues" evidence="3">
    <location>
        <begin position="900"/>
        <end position="911"/>
    </location>
</feature>
<dbReference type="PANTHER" id="PTHR23318:SF0">
    <property type="entry name" value="SERINE_THREONINE-PROTEIN PHOSPHATASE 4 REGULATORY SUBUNIT 3"/>
    <property type="match status" value="1"/>
</dbReference>
<dbReference type="SUPFAM" id="SSF48371">
    <property type="entry name" value="ARM repeat"/>
    <property type="match status" value="1"/>
</dbReference>
<evidence type="ECO:0000256" key="3">
    <source>
        <dbReference type="SAM" id="MobiDB-lite"/>
    </source>
</evidence>
<dbReference type="InterPro" id="IPR016024">
    <property type="entry name" value="ARM-type_fold"/>
</dbReference>
<dbReference type="InterPro" id="IPR006887">
    <property type="entry name" value="P4R3-like_central_dom"/>
</dbReference>
<keyword evidence="7" id="KW-1185">Reference proteome</keyword>
<dbReference type="RefSeq" id="XP_019034600.1">
    <property type="nucleotide sequence ID" value="XM_019173895.1"/>
</dbReference>
<dbReference type="Gene3D" id="2.30.29.30">
    <property type="entry name" value="Pleckstrin-homology domain (PH domain)/Phosphotyrosine-binding domain (PTB)"/>
    <property type="match status" value="1"/>
</dbReference>
<feature type="domain" description="Serine/threonine-protein phosphatase 4 regulatory subunit 3-like central" evidence="4">
    <location>
        <begin position="193"/>
        <end position="694"/>
    </location>
</feature>
<name>A0A1E3K074_9TREE</name>
<feature type="compositionally biased region" description="Basic and acidic residues" evidence="3">
    <location>
        <begin position="990"/>
        <end position="1008"/>
    </location>
</feature>
<feature type="compositionally biased region" description="Low complexity" evidence="3">
    <location>
        <begin position="762"/>
        <end position="776"/>
    </location>
</feature>
<accession>A0A1E3K074</accession>
<gene>
    <name evidence="6" type="ORF">L198_01733</name>
</gene>
<dbReference type="InterPro" id="IPR011993">
    <property type="entry name" value="PH-like_dom_sf"/>
</dbReference>
<dbReference type="Gene3D" id="1.25.10.10">
    <property type="entry name" value="Leucine-rich Repeat Variant"/>
    <property type="match status" value="1"/>
</dbReference>